<sequence length="341" mass="38410">MPFPEEPLSESLRGVEDLSLKFSVDVDVKANGELDAASRQQKVIDIILHKSPSNGKSMNIYCPGRRQWLYVIAVDCYNSKGSPTEALPLIIKNVMQVTESKSSQIGFVLLTGLSLLETKDLLSSCQVKLEQFDALVCSSGSEMYHPWRDFVVDEDYKSHIEYRWPGENVNSMIMRLANIENRAENDDMQLNQCSSQYYSYSIKPGAKNLKIDELRQRLRMRGLRCNLVYTHAASRLNVIPLFASRAQALRYLSVRWGIDLSRVILFLGERGDTDYGDLLGGLHKTVILRDSVNYAASEMDVHSEDGFKKDDILAQDSTKIAIAEGFEIHDISKVLGSFGLI</sequence>
<dbReference type="InterPro" id="IPR006380">
    <property type="entry name" value="SPP-like_dom"/>
</dbReference>
<feature type="domain" description="Sucrose phosphatase-like" evidence="6">
    <location>
        <begin position="95"/>
        <end position="293"/>
    </location>
</feature>
<dbReference type="CDD" id="cd16419">
    <property type="entry name" value="HAD_SPS"/>
    <property type="match status" value="1"/>
</dbReference>
<protein>
    <recommendedName>
        <fullName evidence="6">Sucrose phosphatase-like domain-containing protein</fullName>
    </recommendedName>
</protein>
<evidence type="ECO:0000256" key="2">
    <source>
        <dbReference type="ARBA" id="ARBA00010968"/>
    </source>
</evidence>
<dbReference type="Proteomes" id="UP001318860">
    <property type="component" value="Unassembled WGS sequence"/>
</dbReference>
<keyword evidence="8" id="KW-1185">Reference proteome</keyword>
<comment type="similarity">
    <text evidence="2">Belongs to the GnRH family.</text>
</comment>
<comment type="subcellular location">
    <subcellularLocation>
        <location evidence="1">Secreted</location>
    </subcellularLocation>
</comment>
<keyword evidence="5" id="KW-0808">Transferase</keyword>
<gene>
    <name evidence="7" type="ORF">DH2020_049536</name>
</gene>
<evidence type="ECO:0000256" key="4">
    <source>
        <dbReference type="ARBA" id="ARBA00022676"/>
    </source>
</evidence>
<dbReference type="EMBL" id="JABTTQ020003484">
    <property type="protein sequence ID" value="KAK6116716.1"/>
    <property type="molecule type" value="Genomic_DNA"/>
</dbReference>
<comment type="caution">
    <text evidence="7">The sequence shown here is derived from an EMBL/GenBank/DDBJ whole genome shotgun (WGS) entry which is preliminary data.</text>
</comment>
<dbReference type="InterPro" id="IPR035659">
    <property type="entry name" value="SPS_C"/>
</dbReference>
<dbReference type="InterPro" id="IPR044161">
    <property type="entry name" value="SPS"/>
</dbReference>
<dbReference type="Pfam" id="PF05116">
    <property type="entry name" value="S6PP"/>
    <property type="match status" value="1"/>
</dbReference>
<dbReference type="PANTHER" id="PTHR46039">
    <property type="entry name" value="SUCROSE-PHOSPHATE SYNTHASE 3-RELATED"/>
    <property type="match status" value="1"/>
</dbReference>
<evidence type="ECO:0000256" key="1">
    <source>
        <dbReference type="ARBA" id="ARBA00004613"/>
    </source>
</evidence>
<dbReference type="PROSITE" id="PS00473">
    <property type="entry name" value="GNRH"/>
    <property type="match status" value="1"/>
</dbReference>
<evidence type="ECO:0000259" key="6">
    <source>
        <dbReference type="Pfam" id="PF05116"/>
    </source>
</evidence>
<evidence type="ECO:0000313" key="7">
    <source>
        <dbReference type="EMBL" id="KAK6116716.1"/>
    </source>
</evidence>
<name>A0ABR0U351_REHGL</name>
<organism evidence="7 8">
    <name type="scientific">Rehmannia glutinosa</name>
    <name type="common">Chinese foxglove</name>
    <dbReference type="NCBI Taxonomy" id="99300"/>
    <lineage>
        <taxon>Eukaryota</taxon>
        <taxon>Viridiplantae</taxon>
        <taxon>Streptophyta</taxon>
        <taxon>Embryophyta</taxon>
        <taxon>Tracheophyta</taxon>
        <taxon>Spermatophyta</taxon>
        <taxon>Magnoliopsida</taxon>
        <taxon>eudicotyledons</taxon>
        <taxon>Gunneridae</taxon>
        <taxon>Pentapetalae</taxon>
        <taxon>asterids</taxon>
        <taxon>lamiids</taxon>
        <taxon>Lamiales</taxon>
        <taxon>Orobanchaceae</taxon>
        <taxon>Rehmannieae</taxon>
        <taxon>Rehmannia</taxon>
    </lineage>
</organism>
<accession>A0ABR0U351</accession>
<keyword evidence="3" id="KW-0964">Secreted</keyword>
<dbReference type="InterPro" id="IPR002012">
    <property type="entry name" value="GnRH"/>
</dbReference>
<evidence type="ECO:0000256" key="5">
    <source>
        <dbReference type="ARBA" id="ARBA00022679"/>
    </source>
</evidence>
<keyword evidence="4" id="KW-0328">Glycosyltransferase</keyword>
<evidence type="ECO:0000256" key="3">
    <source>
        <dbReference type="ARBA" id="ARBA00022525"/>
    </source>
</evidence>
<proteinExistence type="inferred from homology"/>
<evidence type="ECO:0000313" key="8">
    <source>
        <dbReference type="Proteomes" id="UP001318860"/>
    </source>
</evidence>
<dbReference type="PANTHER" id="PTHR46039:SF1">
    <property type="entry name" value="SUCROSE-PHOSPHATE SYNTHASE 4"/>
    <property type="match status" value="1"/>
</dbReference>
<reference evidence="7 8" key="1">
    <citation type="journal article" date="2021" name="Comput. Struct. Biotechnol. J.">
        <title>De novo genome assembly of the potent medicinal plant Rehmannia glutinosa using nanopore technology.</title>
        <authorList>
            <person name="Ma L."/>
            <person name="Dong C."/>
            <person name="Song C."/>
            <person name="Wang X."/>
            <person name="Zheng X."/>
            <person name="Niu Y."/>
            <person name="Chen S."/>
            <person name="Feng W."/>
        </authorList>
    </citation>
    <scope>NUCLEOTIDE SEQUENCE [LARGE SCALE GENOMIC DNA]</scope>
    <source>
        <strain evidence="7">DH-2019</strain>
    </source>
</reference>